<comment type="caution">
    <text evidence="2">The sequence shown here is derived from an EMBL/GenBank/DDBJ whole genome shotgun (WGS) entry which is preliminary data.</text>
</comment>
<evidence type="ECO:0008006" key="5">
    <source>
        <dbReference type="Google" id="ProtNLM"/>
    </source>
</evidence>
<feature type="signal peptide" evidence="1">
    <location>
        <begin position="1"/>
        <end position="23"/>
    </location>
</feature>
<evidence type="ECO:0000313" key="3">
    <source>
        <dbReference type="EMBL" id="KAI1239505.1"/>
    </source>
</evidence>
<keyword evidence="4" id="KW-1185">Reference proteome</keyword>
<evidence type="ECO:0000313" key="4">
    <source>
        <dbReference type="Proteomes" id="UP000618051"/>
    </source>
</evidence>
<evidence type="ECO:0000313" key="2">
    <source>
        <dbReference type="EMBL" id="KAG0121040.1"/>
    </source>
</evidence>
<dbReference type="EMBL" id="JADDUC020000005">
    <property type="protein sequence ID" value="KAI1239505.1"/>
    <property type="molecule type" value="Genomic_DNA"/>
</dbReference>
<reference evidence="3" key="3">
    <citation type="submission" date="2022-01" db="EMBL/GenBank/DDBJ databases">
        <authorList>
            <person name="Rubenstein D.R."/>
        </authorList>
    </citation>
    <scope>NUCLEOTIDE SEQUENCE</scope>
    <source>
        <strain evidence="3">SS15</strain>
        <tissue evidence="3">Liver</tissue>
    </source>
</reference>
<keyword evidence="1" id="KW-0732">Signal</keyword>
<dbReference type="AlphaFoldDB" id="A0A835NVN4"/>
<evidence type="ECO:0000256" key="1">
    <source>
        <dbReference type="SAM" id="SignalP"/>
    </source>
</evidence>
<feature type="chain" id="PRO_5032896878" description="Protein kinase domain-containing protein" evidence="1">
    <location>
        <begin position="24"/>
        <end position="652"/>
    </location>
</feature>
<dbReference type="InterPro" id="IPR011009">
    <property type="entry name" value="Kinase-like_dom_sf"/>
</dbReference>
<protein>
    <recommendedName>
        <fullName evidence="5">Protein kinase domain-containing protein</fullName>
    </recommendedName>
</protein>
<dbReference type="Gene3D" id="3.30.200.20">
    <property type="entry name" value="Phosphorylase Kinase, domain 1"/>
    <property type="match status" value="2"/>
</dbReference>
<reference evidence="2" key="1">
    <citation type="submission" date="2020-10" db="EMBL/GenBank/DDBJ databases">
        <title>Feather gene expression reveals the developmental basis of iridescence in African starlings.</title>
        <authorList>
            <person name="Rubenstein D.R."/>
        </authorList>
    </citation>
    <scope>NUCLEOTIDE SEQUENCE</scope>
    <source>
        <strain evidence="2">SS15</strain>
        <tissue evidence="2">Liver</tissue>
    </source>
</reference>
<dbReference type="Proteomes" id="UP000618051">
    <property type="component" value="Unassembled WGS sequence"/>
</dbReference>
<sequence>MSGLCGNFWFVCVTSILLRHLMGSWLSPRLFHTPVRAGSCCEMKSLLVLLSHLFSFSHTHVHTNTPIGTNPYVLCAVSLSSHGASPTLALHQLIHLLLSSGFGWSDPRGGCALGQPWLPLLEINQTLSVFLQFPGGTKRSLEVFLRELREAPATQQQAGIAAFYAAYTQLSNIITKLSGCEGTGCNSTTEEEGAEHIPQDSRAELLWVRGQNSALLCHVDPSSRRQPLEGPWACSAMGSHKGDQELEKRKAHAIPLSPTCLESFAGRLALGARAFGKGPGITGVGSAGTASNPLLINTPTEARCFIWRTRSPLSMLAQLAHKQNLEGLKMGSAKAVSHCGGGGAAETLLPVRDVISTSVRRSLKTRGTTSSPPRSMLSLAQYPAAKPVTSSRMGAFSEVVLAEERASGKLFAVKCIPKKALKGKESSIENEIAVLRKIEEISSTYGNCAGVNTLKEESSARRILYRVSQTAQMETQVFVNCDLLSPTAWLVQAAATEMTCVSETAATGRKRAFHLKVLQAEPAFMFMKTPPEQPTSAQELLTTFNCTGKQSLPVNMCETILLSVEIIDSFQTNKTAEQRIKHENIVALEDIYESPNHLYLVMQFNRFWQHRLEFLLQPCSSCLTKSPFRALLQLGMGVHPTSSSKQRETPKS</sequence>
<proteinExistence type="predicted"/>
<dbReference type="PANTHER" id="PTHR24347">
    <property type="entry name" value="SERINE/THREONINE-PROTEIN KINASE"/>
    <property type="match status" value="1"/>
</dbReference>
<accession>A0A835NVN4</accession>
<gene>
    <name evidence="3" type="ORF">IHE44_0012630</name>
    <name evidence="2" type="ORF">IHE44_011637</name>
</gene>
<organism evidence="2">
    <name type="scientific">Lamprotornis superbus</name>
    <dbReference type="NCBI Taxonomy" id="245042"/>
    <lineage>
        <taxon>Eukaryota</taxon>
        <taxon>Metazoa</taxon>
        <taxon>Chordata</taxon>
        <taxon>Craniata</taxon>
        <taxon>Vertebrata</taxon>
        <taxon>Euteleostomi</taxon>
        <taxon>Archelosauria</taxon>
        <taxon>Archosauria</taxon>
        <taxon>Dinosauria</taxon>
        <taxon>Saurischia</taxon>
        <taxon>Theropoda</taxon>
        <taxon>Coelurosauria</taxon>
        <taxon>Aves</taxon>
        <taxon>Neognathae</taxon>
        <taxon>Neoaves</taxon>
        <taxon>Telluraves</taxon>
        <taxon>Australaves</taxon>
        <taxon>Passeriformes</taxon>
        <taxon>Sturnidae</taxon>
        <taxon>Lamprotornis</taxon>
    </lineage>
</organism>
<dbReference type="EMBL" id="JADDUC010000054">
    <property type="protein sequence ID" value="KAG0121040.1"/>
    <property type="molecule type" value="Genomic_DNA"/>
</dbReference>
<reference evidence="3 4" key="2">
    <citation type="journal article" date="2021" name="J. Hered.">
        <title>Feather Gene Expression Elucidates the Developmental Basis of Plumage Iridescence in African Starlings.</title>
        <authorList>
            <person name="Rubenstein D.R."/>
            <person name="Corvelo A."/>
            <person name="MacManes M.D."/>
            <person name="Maia R."/>
            <person name="Narzisi G."/>
            <person name="Rousaki A."/>
            <person name="Vandenabeele P."/>
            <person name="Shawkey M.D."/>
            <person name="Solomon J."/>
        </authorList>
    </citation>
    <scope>NUCLEOTIDE SEQUENCE [LARGE SCALE GENOMIC DNA]</scope>
    <source>
        <strain evidence="3">SS15</strain>
    </source>
</reference>
<dbReference type="SUPFAM" id="SSF56112">
    <property type="entry name" value="Protein kinase-like (PK-like)"/>
    <property type="match status" value="1"/>
</dbReference>
<name>A0A835NVN4_9PASS</name>